<gene>
    <name evidence="3" type="ORF">GCM10023321_49760</name>
</gene>
<evidence type="ECO:0000313" key="3">
    <source>
        <dbReference type="EMBL" id="GAA5163222.1"/>
    </source>
</evidence>
<dbReference type="RefSeq" id="WP_185060827.1">
    <property type="nucleotide sequence ID" value="NZ_BAABJP010000029.1"/>
</dbReference>
<dbReference type="PANTHER" id="PTHR48228">
    <property type="entry name" value="SUCCINYL-COA--D-CITRAMALATE COA-TRANSFERASE"/>
    <property type="match status" value="1"/>
</dbReference>
<reference evidence="4" key="1">
    <citation type="journal article" date="2019" name="Int. J. Syst. Evol. Microbiol.">
        <title>The Global Catalogue of Microorganisms (GCM) 10K type strain sequencing project: providing services to taxonomists for standard genome sequencing and annotation.</title>
        <authorList>
            <consortium name="The Broad Institute Genomics Platform"/>
            <consortium name="The Broad Institute Genome Sequencing Center for Infectious Disease"/>
            <person name="Wu L."/>
            <person name="Ma J."/>
        </authorList>
    </citation>
    <scope>NUCLEOTIDE SEQUENCE [LARGE SCALE GENOMIC DNA]</scope>
    <source>
        <strain evidence="4">JCM 18303</strain>
    </source>
</reference>
<keyword evidence="4" id="KW-1185">Reference proteome</keyword>
<evidence type="ECO:0000256" key="1">
    <source>
        <dbReference type="ARBA" id="ARBA00008383"/>
    </source>
</evidence>
<dbReference type="Gene3D" id="3.40.50.10540">
    <property type="entry name" value="Crotonobetainyl-coa:carnitine coa-transferase, domain 1"/>
    <property type="match status" value="2"/>
</dbReference>
<comment type="similarity">
    <text evidence="1">Belongs to the CoA-transferase III family.</text>
</comment>
<evidence type="ECO:0000313" key="4">
    <source>
        <dbReference type="Proteomes" id="UP001428817"/>
    </source>
</evidence>
<dbReference type="Pfam" id="PF02515">
    <property type="entry name" value="CoA_transf_3"/>
    <property type="match status" value="2"/>
</dbReference>
<organism evidence="3 4">
    <name type="scientific">Pseudonocardia eucalypti</name>
    <dbReference type="NCBI Taxonomy" id="648755"/>
    <lineage>
        <taxon>Bacteria</taxon>
        <taxon>Bacillati</taxon>
        <taxon>Actinomycetota</taxon>
        <taxon>Actinomycetes</taxon>
        <taxon>Pseudonocardiales</taxon>
        <taxon>Pseudonocardiaceae</taxon>
        <taxon>Pseudonocardia</taxon>
    </lineage>
</organism>
<dbReference type="GO" id="GO:0016740">
    <property type="term" value="F:transferase activity"/>
    <property type="evidence" value="ECO:0007669"/>
    <property type="project" value="UniProtKB-KW"/>
</dbReference>
<proteinExistence type="inferred from homology"/>
<dbReference type="InterPro" id="IPR023606">
    <property type="entry name" value="CoA-Trfase_III_dom_1_sf"/>
</dbReference>
<dbReference type="InterPro" id="IPR003673">
    <property type="entry name" value="CoA-Trfase_fam_III"/>
</dbReference>
<dbReference type="PANTHER" id="PTHR48228:SF6">
    <property type="entry name" value="L-CARNITINE COA-TRANSFERASE"/>
    <property type="match status" value="1"/>
</dbReference>
<evidence type="ECO:0000256" key="2">
    <source>
        <dbReference type="ARBA" id="ARBA00022679"/>
    </source>
</evidence>
<dbReference type="Proteomes" id="UP001428817">
    <property type="component" value="Unassembled WGS sequence"/>
</dbReference>
<dbReference type="InterPro" id="IPR044855">
    <property type="entry name" value="CoA-Trfase_III_dom3_sf"/>
</dbReference>
<dbReference type="Gene3D" id="3.30.1540.10">
    <property type="entry name" value="formyl-coa transferase, domain 3"/>
    <property type="match status" value="2"/>
</dbReference>
<comment type="caution">
    <text evidence="3">The sequence shown here is derived from an EMBL/GenBank/DDBJ whole genome shotgun (WGS) entry which is preliminary data.</text>
</comment>
<dbReference type="SUPFAM" id="SSF89796">
    <property type="entry name" value="CoA-transferase family III (CaiB/BaiF)"/>
    <property type="match status" value="2"/>
</dbReference>
<name>A0ABP9QK52_9PSEU</name>
<sequence>MSRAGARSGPLRVVEIANGTGHGIGAAALGRYFAVLGHHVVKVEPPGGDPLRGIGVLGADGVGLTFTALNEGKSQVVLEADQAGPQVLDGLLEGADVLISDLGPAAATAAGIDYAELRDRRPDLLVVAITSYGIDSALADEAGDSLLAECYGGLATMIGHHDRRPLALGGEQAAHAAAVAGLLGAMISLRDAAGGGLVDVALCDVAAYMDWKADIGFATTGLVAGRGDPRSGRWRMVRAADGWIGVIYQPEQWDAVVDLVGEPDLRDPRLRDEGFRARHEHEWWPVIERWAGVRPKEEIYRRAQARALPFGFCADIADLARSAQLRVRGFLQPDQTSAGSVLPPVTAALRSAPGVGGARPVGPHLFLDPPTEPADGRVAPLTGVVVLDFGTITAGAAASRLLADYGATVIKVESPSRPDPFRRWTPPGSAVSVAGQGADASPMFDSNNAGKLSLSMDLTSPSGRALVHELARHTDVVIENFRVGVPEKLGIGRAELAEINPDLVYVSLSSQGQQGPESRFRSYGSTLDLLSGLASVTGYDERSPVWSSAEVNYPDQIAAMLGAALAVYAVARDIRGVHLDISQREVVAWTIADRIAEFRSTGEVARPEGNRRPGRFPHDTFATRDGRWIAVSCDTPDQRRRLAEAVGVPWLREPEPGAGSGHAGELWLAGRVAGWARRRGASDAVRALRDAEVPCVPVSTASDRAGDPHFARRRVFVSEDRRRIKGFPFVLSRYVPPTPAPAPELGRDNEAIVRSLEHAPARHD</sequence>
<keyword evidence="2 3" id="KW-0808">Transferase</keyword>
<dbReference type="InterPro" id="IPR050509">
    <property type="entry name" value="CoA-transferase_III"/>
</dbReference>
<protein>
    <submittedName>
        <fullName evidence="3">CoA transferase</fullName>
    </submittedName>
</protein>
<accession>A0ABP9QK52</accession>
<dbReference type="EMBL" id="BAABJP010000029">
    <property type="protein sequence ID" value="GAA5163222.1"/>
    <property type="molecule type" value="Genomic_DNA"/>
</dbReference>